<gene>
    <name evidence="1" type="ORF">H8L32_07255</name>
</gene>
<keyword evidence="2" id="KW-1185">Reference proteome</keyword>
<reference evidence="1 2" key="1">
    <citation type="submission" date="2020-08" db="EMBL/GenBank/DDBJ databases">
        <title>Novel species isolated from subtropical streams in China.</title>
        <authorList>
            <person name="Lu H."/>
        </authorList>
    </citation>
    <scope>NUCLEOTIDE SEQUENCE [LARGE SCALE GENOMIC DNA]</scope>
    <source>
        <strain evidence="1 2">CY18W</strain>
    </source>
</reference>
<protein>
    <submittedName>
        <fullName evidence="1">Uncharacterized protein</fullName>
    </submittedName>
</protein>
<dbReference type="RefSeq" id="WP_186946500.1">
    <property type="nucleotide sequence ID" value="NZ_JACOGF010000003.1"/>
</dbReference>
<evidence type="ECO:0000313" key="1">
    <source>
        <dbReference type="EMBL" id="MBC3917266.1"/>
    </source>
</evidence>
<dbReference type="Proteomes" id="UP000650424">
    <property type="component" value="Unassembled WGS sequence"/>
</dbReference>
<name>A0ABR6ZMZ2_9BURK</name>
<sequence>MKKRTRAMLRQQFEHGKMPTEDDFGDLIESMLNMLDEGFEKSATEGFKVAQLGDGKLLSFYQNTVEGTSLWSMGLDVGTNNLSFQAEKNRPLLTLASHVDDDGVTHSRVGIRQSTPRHELDVGGFIASRGRVGREGKMAVPADGNWYDISVAMTGCQAWEVVAGVGGKDAEGRYALMHAFAMNAFNANPHITYHQTHFGNKCSRIELRWISTDSNSPFEFKLQMRVGCTYGNEVWIKYHMTQLWLDTQMLESDQKPKLAPRPLTQPAKAKK</sequence>
<organism evidence="1 2">
    <name type="scientific">Undibacterium hunanense</name>
    <dbReference type="NCBI Taxonomy" id="2762292"/>
    <lineage>
        <taxon>Bacteria</taxon>
        <taxon>Pseudomonadati</taxon>
        <taxon>Pseudomonadota</taxon>
        <taxon>Betaproteobacteria</taxon>
        <taxon>Burkholderiales</taxon>
        <taxon>Oxalobacteraceae</taxon>
        <taxon>Undibacterium</taxon>
    </lineage>
</organism>
<comment type="caution">
    <text evidence="1">The sequence shown here is derived from an EMBL/GenBank/DDBJ whole genome shotgun (WGS) entry which is preliminary data.</text>
</comment>
<proteinExistence type="predicted"/>
<evidence type="ECO:0000313" key="2">
    <source>
        <dbReference type="Proteomes" id="UP000650424"/>
    </source>
</evidence>
<dbReference type="EMBL" id="JACOGF010000003">
    <property type="protein sequence ID" value="MBC3917266.1"/>
    <property type="molecule type" value="Genomic_DNA"/>
</dbReference>
<accession>A0ABR6ZMZ2</accession>